<accession>A0A9P0LXS2</accession>
<dbReference type="Proteomes" id="UP001152888">
    <property type="component" value="Unassembled WGS sequence"/>
</dbReference>
<organism evidence="1 2">
    <name type="scientific">Acanthoscelides obtectus</name>
    <name type="common">Bean weevil</name>
    <name type="synonym">Bruchus obtectus</name>
    <dbReference type="NCBI Taxonomy" id="200917"/>
    <lineage>
        <taxon>Eukaryota</taxon>
        <taxon>Metazoa</taxon>
        <taxon>Ecdysozoa</taxon>
        <taxon>Arthropoda</taxon>
        <taxon>Hexapoda</taxon>
        <taxon>Insecta</taxon>
        <taxon>Pterygota</taxon>
        <taxon>Neoptera</taxon>
        <taxon>Endopterygota</taxon>
        <taxon>Coleoptera</taxon>
        <taxon>Polyphaga</taxon>
        <taxon>Cucujiformia</taxon>
        <taxon>Chrysomeloidea</taxon>
        <taxon>Chrysomelidae</taxon>
        <taxon>Bruchinae</taxon>
        <taxon>Bruchini</taxon>
        <taxon>Acanthoscelides</taxon>
    </lineage>
</organism>
<protein>
    <submittedName>
        <fullName evidence="1">Uncharacterized protein</fullName>
    </submittedName>
</protein>
<proteinExistence type="predicted"/>
<evidence type="ECO:0000313" key="2">
    <source>
        <dbReference type="Proteomes" id="UP001152888"/>
    </source>
</evidence>
<dbReference type="EMBL" id="CAKOFQ010007601">
    <property type="protein sequence ID" value="CAH2004675.1"/>
    <property type="molecule type" value="Genomic_DNA"/>
</dbReference>
<reference evidence="1" key="1">
    <citation type="submission" date="2022-03" db="EMBL/GenBank/DDBJ databases">
        <authorList>
            <person name="Sayadi A."/>
        </authorList>
    </citation>
    <scope>NUCLEOTIDE SEQUENCE</scope>
</reference>
<dbReference type="OrthoDB" id="6775782at2759"/>
<sequence>MSSDEEMPNQEESQNEDLQLAFVTMFEDYKIILDKKMTPPVKSAKDKALKEFTETYNRNTKQNLDAKQVLKKVNNMKRGVTAGTSQDVDITLTDEENQIPFCDDKELMAKLRKKLLLQQINSAAAQEKAAIAQEKAALAVERAAGAVEQFVEDYFARQQASF</sequence>
<name>A0A9P0LXS2_ACAOB</name>
<keyword evidence="2" id="KW-1185">Reference proteome</keyword>
<evidence type="ECO:0000313" key="1">
    <source>
        <dbReference type="EMBL" id="CAH2004675.1"/>
    </source>
</evidence>
<gene>
    <name evidence="1" type="ORF">ACAOBT_LOCUS28128</name>
</gene>
<dbReference type="AlphaFoldDB" id="A0A9P0LXS2"/>
<comment type="caution">
    <text evidence="1">The sequence shown here is derived from an EMBL/GenBank/DDBJ whole genome shotgun (WGS) entry which is preliminary data.</text>
</comment>